<dbReference type="HOGENOM" id="CLU_081619_0_0_1"/>
<dbReference type="VEuPathDB" id="FungiDB:A1O9_04414"/>
<dbReference type="RefSeq" id="XP_013262159.1">
    <property type="nucleotide sequence ID" value="XM_013406705.1"/>
</dbReference>
<dbReference type="GeneID" id="25279346"/>
<reference evidence="1 2" key="1">
    <citation type="submission" date="2013-03" db="EMBL/GenBank/DDBJ databases">
        <title>The Genome Sequence of Exophiala aquamarina CBS 119918.</title>
        <authorList>
            <consortium name="The Broad Institute Genomics Platform"/>
            <person name="Cuomo C."/>
            <person name="de Hoog S."/>
            <person name="Gorbushina A."/>
            <person name="Walker B."/>
            <person name="Young S.K."/>
            <person name="Zeng Q."/>
            <person name="Gargeya S."/>
            <person name="Fitzgerald M."/>
            <person name="Haas B."/>
            <person name="Abouelleil A."/>
            <person name="Allen A.W."/>
            <person name="Alvarado L."/>
            <person name="Arachchi H.M."/>
            <person name="Berlin A.M."/>
            <person name="Chapman S.B."/>
            <person name="Gainer-Dewar J."/>
            <person name="Goldberg J."/>
            <person name="Griggs A."/>
            <person name="Gujja S."/>
            <person name="Hansen M."/>
            <person name="Howarth C."/>
            <person name="Imamovic A."/>
            <person name="Ireland A."/>
            <person name="Larimer J."/>
            <person name="McCowan C."/>
            <person name="Murphy C."/>
            <person name="Pearson M."/>
            <person name="Poon T.W."/>
            <person name="Priest M."/>
            <person name="Roberts A."/>
            <person name="Saif S."/>
            <person name="Shea T."/>
            <person name="Sisk P."/>
            <person name="Sykes S."/>
            <person name="Wortman J."/>
            <person name="Nusbaum C."/>
            <person name="Birren B."/>
        </authorList>
    </citation>
    <scope>NUCLEOTIDE SEQUENCE [LARGE SCALE GENOMIC DNA]</scope>
    <source>
        <strain evidence="1 2">CBS 119918</strain>
    </source>
</reference>
<sequence>NHQIATLLFLEPPHSHDPTAIADFISLPTAMLNQLPAAAQDLLWTVQEATSIVFASYQRLQELLERSEDNVLESEALDTRQRYPNAISFNYRNYLQAERDYLLIDAMPDWRHKAVRLTIALKDHSSLRFQWSGQHMTVGGWWKSIQRTVASWAEQAEEIVIPEPQAIQEELQLKFSRPSTKT</sequence>
<comment type="caution">
    <text evidence="1">The sequence shown here is derived from an EMBL/GenBank/DDBJ whole genome shotgun (WGS) entry which is preliminary data.</text>
</comment>
<keyword evidence="2" id="KW-1185">Reference proteome</keyword>
<dbReference type="OrthoDB" id="4148961at2759"/>
<gene>
    <name evidence="1" type="ORF">A1O9_04414</name>
</gene>
<dbReference type="Proteomes" id="UP000027920">
    <property type="component" value="Unassembled WGS sequence"/>
</dbReference>
<proteinExistence type="predicted"/>
<dbReference type="EMBL" id="AMGV01000003">
    <property type="protein sequence ID" value="KEF59569.1"/>
    <property type="molecule type" value="Genomic_DNA"/>
</dbReference>
<evidence type="ECO:0000313" key="1">
    <source>
        <dbReference type="EMBL" id="KEF59569.1"/>
    </source>
</evidence>
<name>A0A072PHF0_9EURO</name>
<protein>
    <submittedName>
        <fullName evidence="1">Uncharacterized protein</fullName>
    </submittedName>
</protein>
<organism evidence="1 2">
    <name type="scientific">Exophiala aquamarina CBS 119918</name>
    <dbReference type="NCBI Taxonomy" id="1182545"/>
    <lineage>
        <taxon>Eukaryota</taxon>
        <taxon>Fungi</taxon>
        <taxon>Dikarya</taxon>
        <taxon>Ascomycota</taxon>
        <taxon>Pezizomycotina</taxon>
        <taxon>Eurotiomycetes</taxon>
        <taxon>Chaetothyriomycetidae</taxon>
        <taxon>Chaetothyriales</taxon>
        <taxon>Herpotrichiellaceae</taxon>
        <taxon>Exophiala</taxon>
    </lineage>
</organism>
<dbReference type="AlphaFoldDB" id="A0A072PHF0"/>
<accession>A0A072PHF0</accession>
<feature type="non-terminal residue" evidence="1">
    <location>
        <position position="182"/>
    </location>
</feature>
<feature type="non-terminal residue" evidence="1">
    <location>
        <position position="1"/>
    </location>
</feature>
<evidence type="ECO:0000313" key="2">
    <source>
        <dbReference type="Proteomes" id="UP000027920"/>
    </source>
</evidence>